<feature type="transmembrane region" description="Helical" evidence="6">
    <location>
        <begin position="360"/>
        <end position="382"/>
    </location>
</feature>
<dbReference type="InterPro" id="IPR036259">
    <property type="entry name" value="MFS_trans_sf"/>
</dbReference>
<dbReference type="InterPro" id="IPR050327">
    <property type="entry name" value="Proton-linked_MCT"/>
</dbReference>
<dbReference type="Pfam" id="PF07690">
    <property type="entry name" value="MFS_1"/>
    <property type="match status" value="1"/>
</dbReference>
<keyword evidence="9" id="KW-1185">Reference proteome</keyword>
<evidence type="ECO:0000256" key="1">
    <source>
        <dbReference type="ARBA" id="ARBA00004651"/>
    </source>
</evidence>
<feature type="region of interest" description="Disordered" evidence="5">
    <location>
        <begin position="455"/>
        <end position="474"/>
    </location>
</feature>
<accession>A0A4V2YXJ1</accession>
<feature type="transmembrane region" description="Helical" evidence="6">
    <location>
        <begin position="272"/>
        <end position="294"/>
    </location>
</feature>
<keyword evidence="4 6" id="KW-0472">Membrane</keyword>
<protein>
    <submittedName>
        <fullName evidence="8">MFS transporter</fullName>
    </submittedName>
</protein>
<evidence type="ECO:0000256" key="4">
    <source>
        <dbReference type="ARBA" id="ARBA00023136"/>
    </source>
</evidence>
<dbReference type="InterPro" id="IPR020846">
    <property type="entry name" value="MFS_dom"/>
</dbReference>
<evidence type="ECO:0000256" key="6">
    <source>
        <dbReference type="SAM" id="Phobius"/>
    </source>
</evidence>
<dbReference type="AlphaFoldDB" id="A0A4V2YXJ1"/>
<feature type="transmembrane region" description="Helical" evidence="6">
    <location>
        <begin position="98"/>
        <end position="116"/>
    </location>
</feature>
<evidence type="ECO:0000313" key="9">
    <source>
        <dbReference type="Proteomes" id="UP000294723"/>
    </source>
</evidence>
<dbReference type="EMBL" id="SMLA01000013">
    <property type="protein sequence ID" value="TDD89157.1"/>
    <property type="molecule type" value="Genomic_DNA"/>
</dbReference>
<proteinExistence type="predicted"/>
<evidence type="ECO:0000313" key="8">
    <source>
        <dbReference type="EMBL" id="TDD89157.1"/>
    </source>
</evidence>
<feature type="domain" description="Major facilitator superfamily (MFS) profile" evidence="7">
    <location>
        <begin position="57"/>
        <end position="449"/>
    </location>
</feature>
<dbReference type="CDD" id="cd17355">
    <property type="entry name" value="MFS_YcxA_like"/>
    <property type="match status" value="1"/>
</dbReference>
<dbReference type="Gene3D" id="1.20.1250.20">
    <property type="entry name" value="MFS general substrate transporter like domains"/>
    <property type="match status" value="1"/>
</dbReference>
<feature type="transmembrane region" description="Helical" evidence="6">
    <location>
        <begin position="128"/>
        <end position="146"/>
    </location>
</feature>
<feature type="transmembrane region" description="Helical" evidence="6">
    <location>
        <begin position="425"/>
        <end position="442"/>
    </location>
</feature>
<keyword evidence="3 6" id="KW-1133">Transmembrane helix</keyword>
<evidence type="ECO:0000256" key="3">
    <source>
        <dbReference type="ARBA" id="ARBA00022989"/>
    </source>
</evidence>
<dbReference type="PROSITE" id="PS50850">
    <property type="entry name" value="MFS"/>
    <property type="match status" value="1"/>
</dbReference>
<evidence type="ECO:0000256" key="5">
    <source>
        <dbReference type="SAM" id="MobiDB-lite"/>
    </source>
</evidence>
<gene>
    <name evidence="8" type="ORF">E1202_11605</name>
</gene>
<dbReference type="GO" id="GO:0022857">
    <property type="term" value="F:transmembrane transporter activity"/>
    <property type="evidence" value="ECO:0007669"/>
    <property type="project" value="InterPro"/>
</dbReference>
<feature type="transmembrane region" description="Helical" evidence="6">
    <location>
        <begin position="152"/>
        <end position="173"/>
    </location>
</feature>
<feature type="transmembrane region" description="Helical" evidence="6">
    <location>
        <begin position="185"/>
        <end position="206"/>
    </location>
</feature>
<organism evidence="8 9">
    <name type="scientific">Saccharopolyspora karakumensis</name>
    <dbReference type="NCBI Taxonomy" id="2530386"/>
    <lineage>
        <taxon>Bacteria</taxon>
        <taxon>Bacillati</taxon>
        <taxon>Actinomycetota</taxon>
        <taxon>Actinomycetes</taxon>
        <taxon>Pseudonocardiales</taxon>
        <taxon>Pseudonocardiaceae</taxon>
        <taxon>Saccharopolyspora</taxon>
    </lineage>
</organism>
<dbReference type="InterPro" id="IPR011701">
    <property type="entry name" value="MFS"/>
</dbReference>
<feature type="transmembrane region" description="Helical" evidence="6">
    <location>
        <begin position="57"/>
        <end position="78"/>
    </location>
</feature>
<dbReference type="PANTHER" id="PTHR11360">
    <property type="entry name" value="MONOCARBOXYLATE TRANSPORTER"/>
    <property type="match status" value="1"/>
</dbReference>
<evidence type="ECO:0000256" key="2">
    <source>
        <dbReference type="ARBA" id="ARBA00022692"/>
    </source>
</evidence>
<reference evidence="8 9" key="1">
    <citation type="submission" date="2019-03" db="EMBL/GenBank/DDBJ databases">
        <title>Draft genome sequences of novel Actinobacteria.</title>
        <authorList>
            <person name="Sahin N."/>
            <person name="Ay H."/>
            <person name="Saygin H."/>
        </authorList>
    </citation>
    <scope>NUCLEOTIDE SEQUENCE [LARGE SCALE GENOMIC DNA]</scope>
    <source>
        <strain evidence="8 9">5K548</strain>
    </source>
</reference>
<feature type="transmembrane region" description="Helical" evidence="6">
    <location>
        <begin position="306"/>
        <end position="325"/>
    </location>
</feature>
<feature type="transmembrane region" description="Helical" evidence="6">
    <location>
        <begin position="218"/>
        <end position="238"/>
    </location>
</feature>
<dbReference type="PANTHER" id="PTHR11360:SF290">
    <property type="entry name" value="MONOCARBOXYLATE MFS PERMEASE"/>
    <property type="match status" value="1"/>
</dbReference>
<name>A0A4V2YXJ1_9PSEU</name>
<comment type="caution">
    <text evidence="8">The sequence shown here is derived from an EMBL/GenBank/DDBJ whole genome shotgun (WGS) entry which is preliminary data.</text>
</comment>
<sequence length="474" mass="49983">MMFSLRRCHSGVCGKSVRRAGCRNAGLLSGESHRPHCGGASPTTGALMPSLIGKRRAWFTVGFSTLAMTLSVNGLVLAPYGIMIKPIGDEFGWSRTTVTGALSLFALTAALVMPLMGGLLDRYGFRRVVVPGVLISGILLALLAVVPPSIALWFLIMGVLGVVSTPQNGVPYYKLASQWLDGRRGLALGIIGTGGAVGGALVPQYVGALIELFNWRLAFLGLGILLVVVTLPIASFLLREPYRHELPQLKVHHESGELPGMELGEALRSRKFWQLIVAVLLVGSAVPGVVVQMVPLLTDQGLSTDLAIVIVSAMGLATMFGRLAGGFLLDYLHAPRVAAVVFSAPILGFILLTNGDFVPALIGALLVGMALGGEGDLVSYMTSRYMGVRFFGQIYGIFMAVLAFGYAFGPFAFAASYDLTGSYDAAFMVAGAGLVVSSLLVLRMGPYNYPPIPASHRPSDVDDAEGLSPTQPGA</sequence>
<feature type="transmembrane region" description="Helical" evidence="6">
    <location>
        <begin position="394"/>
        <end position="413"/>
    </location>
</feature>
<dbReference type="Proteomes" id="UP000294723">
    <property type="component" value="Unassembled WGS sequence"/>
</dbReference>
<comment type="subcellular location">
    <subcellularLocation>
        <location evidence="1">Cell membrane</location>
        <topology evidence="1">Multi-pass membrane protein</topology>
    </subcellularLocation>
</comment>
<keyword evidence="2 6" id="KW-0812">Transmembrane</keyword>
<dbReference type="SUPFAM" id="SSF103473">
    <property type="entry name" value="MFS general substrate transporter"/>
    <property type="match status" value="1"/>
</dbReference>
<feature type="transmembrane region" description="Helical" evidence="6">
    <location>
        <begin position="337"/>
        <end position="354"/>
    </location>
</feature>
<evidence type="ECO:0000259" key="7">
    <source>
        <dbReference type="PROSITE" id="PS50850"/>
    </source>
</evidence>
<dbReference type="GO" id="GO:0005886">
    <property type="term" value="C:plasma membrane"/>
    <property type="evidence" value="ECO:0007669"/>
    <property type="project" value="UniProtKB-SubCell"/>
</dbReference>